<dbReference type="SUPFAM" id="SSF51445">
    <property type="entry name" value="(Trans)glycosidases"/>
    <property type="match status" value="1"/>
</dbReference>
<dbReference type="AlphaFoldDB" id="A0A1E4TIY3"/>
<evidence type="ECO:0000256" key="11">
    <source>
        <dbReference type="SAM" id="SignalP"/>
    </source>
</evidence>
<evidence type="ECO:0000259" key="12">
    <source>
        <dbReference type="PROSITE" id="PS51910"/>
    </source>
</evidence>
<dbReference type="InterPro" id="IPR045321">
    <property type="entry name" value="Cts1-like"/>
</dbReference>
<gene>
    <name evidence="13" type="ORF">CANCADRAFT_30032</name>
</gene>
<dbReference type="GO" id="GO:0008061">
    <property type="term" value="F:chitin binding"/>
    <property type="evidence" value="ECO:0007669"/>
    <property type="project" value="UniProtKB-KW"/>
</dbReference>
<feature type="chain" id="PRO_5009163270" description="chitinase" evidence="11">
    <location>
        <begin position="20"/>
        <end position="728"/>
    </location>
</feature>
<dbReference type="EC" id="3.2.1.14" evidence="2"/>
<dbReference type="InterPro" id="IPR005089">
    <property type="entry name" value="CBM19"/>
</dbReference>
<dbReference type="Proteomes" id="UP000095023">
    <property type="component" value="Unassembled WGS sequence"/>
</dbReference>
<dbReference type="InterPro" id="IPR050542">
    <property type="entry name" value="Glycosyl_Hydrlase18_Chitinase"/>
</dbReference>
<accession>A0A1E4TIY3</accession>
<keyword evidence="4 9" id="KW-0378">Hydrolase</keyword>
<proteinExistence type="predicted"/>
<dbReference type="GO" id="GO:0000272">
    <property type="term" value="P:polysaccharide catabolic process"/>
    <property type="evidence" value="ECO:0007669"/>
    <property type="project" value="UniProtKB-KW"/>
</dbReference>
<name>A0A1E4TIY3_9ASCO</name>
<evidence type="ECO:0000256" key="2">
    <source>
        <dbReference type="ARBA" id="ARBA00012729"/>
    </source>
</evidence>
<dbReference type="CDD" id="cd02877">
    <property type="entry name" value="GH18_hevamine_XipI_class_III"/>
    <property type="match status" value="1"/>
</dbReference>
<dbReference type="PROSITE" id="PS51910">
    <property type="entry name" value="GH18_2"/>
    <property type="match status" value="1"/>
</dbReference>
<evidence type="ECO:0000256" key="1">
    <source>
        <dbReference type="ARBA" id="ARBA00000822"/>
    </source>
</evidence>
<evidence type="ECO:0000256" key="8">
    <source>
        <dbReference type="ARBA" id="ARBA00023326"/>
    </source>
</evidence>
<dbReference type="EMBL" id="KV453841">
    <property type="protein sequence ID" value="ODV91677.1"/>
    <property type="molecule type" value="Genomic_DNA"/>
</dbReference>
<organism evidence="13 14">
    <name type="scientific">Tortispora caseinolytica NRRL Y-17796</name>
    <dbReference type="NCBI Taxonomy" id="767744"/>
    <lineage>
        <taxon>Eukaryota</taxon>
        <taxon>Fungi</taxon>
        <taxon>Dikarya</taxon>
        <taxon>Ascomycota</taxon>
        <taxon>Saccharomycotina</taxon>
        <taxon>Trigonopsidomycetes</taxon>
        <taxon>Trigonopsidales</taxon>
        <taxon>Trigonopsidaceae</taxon>
        <taxon>Tortispora</taxon>
    </lineage>
</organism>
<dbReference type="OrthoDB" id="6020543at2759"/>
<reference evidence="14" key="1">
    <citation type="submission" date="2016-02" db="EMBL/GenBank/DDBJ databases">
        <title>Comparative genomics of biotechnologically important yeasts.</title>
        <authorList>
            <consortium name="DOE Joint Genome Institute"/>
            <person name="Riley R."/>
            <person name="Haridas S."/>
            <person name="Wolfe K.H."/>
            <person name="Lopes M.R."/>
            <person name="Hittinger C.T."/>
            <person name="Goker M."/>
            <person name="Salamov A."/>
            <person name="Wisecaver J."/>
            <person name="Long T.M."/>
            <person name="Aerts A.L."/>
            <person name="Barry K."/>
            <person name="Choi C."/>
            <person name="Clum A."/>
            <person name="Coughlan A.Y."/>
            <person name="Deshpande S."/>
            <person name="Douglass A.P."/>
            <person name="Hanson S.J."/>
            <person name="Klenk H.-P."/>
            <person name="Labutti K."/>
            <person name="Lapidus A."/>
            <person name="Lindquist E."/>
            <person name="Lipzen A."/>
            <person name="Meier-Kolthoff J.P."/>
            <person name="Ohm R.A."/>
            <person name="Otillar R.P."/>
            <person name="Pangilinan J."/>
            <person name="Peng Y."/>
            <person name="Rokas A."/>
            <person name="Rosa C.A."/>
            <person name="Scheuner C."/>
            <person name="Sibirny A.A."/>
            <person name="Slot J.C."/>
            <person name="Stielow J.B."/>
            <person name="Sun H."/>
            <person name="Kurtzman C.P."/>
            <person name="Blackwell M."/>
            <person name="Jeffries T.W."/>
            <person name="Grigoriev I.V."/>
        </authorList>
    </citation>
    <scope>NUCLEOTIDE SEQUENCE [LARGE SCALE GENOMIC DNA]</scope>
    <source>
        <strain evidence="14">NRRL Y-17796</strain>
    </source>
</reference>
<keyword evidence="3" id="KW-0147">Chitin-binding</keyword>
<keyword evidence="7 9" id="KW-0326">Glycosidase</keyword>
<evidence type="ECO:0000256" key="3">
    <source>
        <dbReference type="ARBA" id="ARBA00022669"/>
    </source>
</evidence>
<dbReference type="PANTHER" id="PTHR45708:SF49">
    <property type="entry name" value="ENDOCHITINASE"/>
    <property type="match status" value="1"/>
</dbReference>
<evidence type="ECO:0000256" key="7">
    <source>
        <dbReference type="ARBA" id="ARBA00023295"/>
    </source>
</evidence>
<evidence type="ECO:0000313" key="14">
    <source>
        <dbReference type="Proteomes" id="UP000095023"/>
    </source>
</evidence>
<feature type="signal peptide" evidence="11">
    <location>
        <begin position="1"/>
        <end position="19"/>
    </location>
</feature>
<keyword evidence="6" id="KW-0119">Carbohydrate metabolism</keyword>
<evidence type="ECO:0000256" key="9">
    <source>
        <dbReference type="RuleBase" id="RU000489"/>
    </source>
</evidence>
<keyword evidence="14" id="KW-1185">Reference proteome</keyword>
<dbReference type="Gene3D" id="3.20.20.80">
    <property type="entry name" value="Glycosidases"/>
    <property type="match status" value="1"/>
</dbReference>
<feature type="region of interest" description="Disordered" evidence="10">
    <location>
        <begin position="344"/>
        <end position="382"/>
    </location>
</feature>
<evidence type="ECO:0000256" key="6">
    <source>
        <dbReference type="ARBA" id="ARBA00023277"/>
    </source>
</evidence>
<dbReference type="Pfam" id="PF03427">
    <property type="entry name" value="CBM_19"/>
    <property type="match status" value="1"/>
</dbReference>
<dbReference type="Pfam" id="PF00704">
    <property type="entry name" value="Glyco_hydro_18"/>
    <property type="match status" value="1"/>
</dbReference>
<keyword evidence="5" id="KW-0146">Chitin degradation</keyword>
<dbReference type="PANTHER" id="PTHR45708">
    <property type="entry name" value="ENDOCHITINASE"/>
    <property type="match status" value="1"/>
</dbReference>
<keyword evidence="8" id="KW-0624">Polysaccharide degradation</keyword>
<dbReference type="InterPro" id="IPR001579">
    <property type="entry name" value="Glyco_hydro_18_chit_AS"/>
</dbReference>
<evidence type="ECO:0000256" key="10">
    <source>
        <dbReference type="SAM" id="MobiDB-lite"/>
    </source>
</evidence>
<dbReference type="GO" id="GO:0008843">
    <property type="term" value="F:endochitinase activity"/>
    <property type="evidence" value="ECO:0007669"/>
    <property type="project" value="UniProtKB-EC"/>
</dbReference>
<dbReference type="GO" id="GO:0005576">
    <property type="term" value="C:extracellular region"/>
    <property type="evidence" value="ECO:0007669"/>
    <property type="project" value="TreeGrafter"/>
</dbReference>
<evidence type="ECO:0000256" key="4">
    <source>
        <dbReference type="ARBA" id="ARBA00022801"/>
    </source>
</evidence>
<dbReference type="InterPro" id="IPR001223">
    <property type="entry name" value="Glyco_hydro18_cat"/>
</dbReference>
<dbReference type="GO" id="GO:0006032">
    <property type="term" value="P:chitin catabolic process"/>
    <property type="evidence" value="ECO:0007669"/>
    <property type="project" value="UniProtKB-KW"/>
</dbReference>
<protein>
    <recommendedName>
        <fullName evidence="2">chitinase</fullName>
        <ecNumber evidence="2">3.2.1.14</ecNumber>
    </recommendedName>
</protein>
<evidence type="ECO:0000313" key="13">
    <source>
        <dbReference type="EMBL" id="ODV91677.1"/>
    </source>
</evidence>
<keyword evidence="11" id="KW-0732">Signal</keyword>
<sequence>MLFSKVAITIATFASAVLAFDPNAKTNMVLYWGQNSAGGAGTQQRLSYYCQDDTTDIIILSFLMTFFGTGGLPEVNFANACEGTYFPGTSLLQCDTIAEDIKTCQNNGKIVLLSLGGAAGSYGFTSDTQAKEFAQTLWNLFGAGTSSTRPFGDSVVDGFDLDIEGGTSIGYAALVTELRSLASSSGSNIYIGAAPQCPYPDAWMGNAIQNSYIDFLFVQFYNNYCRVGTTFFNFDTWQTQVAGGGSYNPNAKIFLGVPASPTAAGSGYVSASELNSYIDQVKGLANFGGVMMWDASQAYNNIVSGGVNYAQQAKNYLLSGSSGPGQSSAPAVATSTATAAAAATTTTTTSSTSTQAWWTPDTSAATSTQTTAETTPETSAATTTQIWWTPDTSAAAETSTHIWWTPDTQIWWTPDATVTVSTHETAVDPTPDTTTTTGAAALTRETTRVTINPTADADTTDVVIKTTVSEGVTITITVYPAENTWTTTVREPASVPPGNGAGPVNPVDPGTTETTDYVVPVTETPATTVAAPQTTAEEPATTATGCIDSGSSCSTDGEYRCSGTDFAVCSHNEWVVRACAPGTACKPFGSSIICDFASGLEAVCPSTSSKTKREFVPLHRLHPKLRALADNAVHSHSITGPQSDTLSVQIEPEVIGENSFGALINFVENTGNSLSEGFAFEFTSDHIVRGSTFGKLEDLGNGIYRIVIDRIPQQGLNYLTMYVSGSFE</sequence>
<feature type="domain" description="GH18" evidence="12">
    <location>
        <begin position="26"/>
        <end position="320"/>
    </location>
</feature>
<comment type="catalytic activity">
    <reaction evidence="1">
        <text>Random endo-hydrolysis of N-acetyl-beta-D-glucosaminide (1-&gt;4)-beta-linkages in chitin and chitodextrins.</text>
        <dbReference type="EC" id="3.2.1.14"/>
    </reaction>
</comment>
<evidence type="ECO:0000256" key="5">
    <source>
        <dbReference type="ARBA" id="ARBA00023024"/>
    </source>
</evidence>
<dbReference type="InterPro" id="IPR017853">
    <property type="entry name" value="GH"/>
</dbReference>
<dbReference type="PROSITE" id="PS01095">
    <property type="entry name" value="GH18_1"/>
    <property type="match status" value="1"/>
</dbReference>